<dbReference type="RefSeq" id="WP_263386920.1">
    <property type="nucleotide sequence ID" value="NZ_JAOVQN010000002.1"/>
</dbReference>
<dbReference type="Proteomes" id="UP001321014">
    <property type="component" value="Unassembled WGS sequence"/>
</dbReference>
<proteinExistence type="predicted"/>
<evidence type="ECO:0008006" key="3">
    <source>
        <dbReference type="Google" id="ProtNLM"/>
    </source>
</evidence>
<sequence length="152" mass="17776">MNNGSGPVSIRELWVGHGKIEGQLSPARYGLTIWNFLHPRLLEPEAMNMDFGSAYGKDGYIIKIDPGSARKWEIEIKSLQEAYKERILFSKDFNKKYTHDDAKYRFALRIRHTRWKHPTVLALEPRNTELLPGNQTYLPNFTYCDENIEQDF</sequence>
<gene>
    <name evidence="1" type="ORF">OEZ49_02940</name>
</gene>
<organism evidence="1 2">
    <name type="scientific">Ruegeria marisflavi</name>
    <dbReference type="NCBI Taxonomy" id="2984152"/>
    <lineage>
        <taxon>Bacteria</taxon>
        <taxon>Pseudomonadati</taxon>
        <taxon>Pseudomonadota</taxon>
        <taxon>Alphaproteobacteria</taxon>
        <taxon>Rhodobacterales</taxon>
        <taxon>Roseobacteraceae</taxon>
        <taxon>Ruegeria</taxon>
    </lineage>
</organism>
<evidence type="ECO:0000313" key="1">
    <source>
        <dbReference type="EMBL" id="MCU9836716.1"/>
    </source>
</evidence>
<reference evidence="1 2" key="1">
    <citation type="submission" date="2022-10" db="EMBL/GenBank/DDBJ databases">
        <title>Ruegeria sp. nov., isolated from ocean surface water.</title>
        <authorList>
            <person name="He W."/>
            <person name="Wang L."/>
            <person name="Zhang D.-F."/>
        </authorList>
    </citation>
    <scope>NUCLEOTIDE SEQUENCE [LARGE SCALE GENOMIC DNA]</scope>
    <source>
        <strain evidence="1 2">WL0004</strain>
    </source>
</reference>
<evidence type="ECO:0000313" key="2">
    <source>
        <dbReference type="Proteomes" id="UP001321014"/>
    </source>
</evidence>
<comment type="caution">
    <text evidence="1">The sequence shown here is derived from an EMBL/GenBank/DDBJ whole genome shotgun (WGS) entry which is preliminary data.</text>
</comment>
<accession>A0ABT2WLM3</accession>
<dbReference type="EMBL" id="JAOVQN010000002">
    <property type="protein sequence ID" value="MCU9836716.1"/>
    <property type="molecule type" value="Genomic_DNA"/>
</dbReference>
<protein>
    <recommendedName>
        <fullName evidence="3">Protein NO VEIN C-terminal domain-containing protein</fullName>
    </recommendedName>
</protein>
<name>A0ABT2WLM3_9RHOB</name>
<keyword evidence="2" id="KW-1185">Reference proteome</keyword>